<protein>
    <submittedName>
        <fullName evidence="9">ABC transporter ATP-binding protein/permease</fullName>
    </submittedName>
</protein>
<keyword evidence="9" id="KW-0547">Nucleotide-binding</keyword>
<dbReference type="SUPFAM" id="SSF52540">
    <property type="entry name" value="P-loop containing nucleoside triphosphate hydrolases"/>
    <property type="match status" value="1"/>
</dbReference>
<feature type="transmembrane region" description="Helical" evidence="6">
    <location>
        <begin position="156"/>
        <end position="178"/>
    </location>
</feature>
<evidence type="ECO:0000256" key="5">
    <source>
        <dbReference type="SAM" id="MobiDB-lite"/>
    </source>
</evidence>
<dbReference type="InterPro" id="IPR003439">
    <property type="entry name" value="ABC_transporter-like_ATP-bd"/>
</dbReference>
<feature type="transmembrane region" description="Helical" evidence="6">
    <location>
        <begin position="302"/>
        <end position="319"/>
    </location>
</feature>
<name>A0ABT3V3H9_9ACTN</name>
<feature type="transmembrane region" description="Helical" evidence="6">
    <location>
        <begin position="46"/>
        <end position="67"/>
    </location>
</feature>
<dbReference type="InterPro" id="IPR017871">
    <property type="entry name" value="ABC_transporter-like_CS"/>
</dbReference>
<feature type="transmembrane region" description="Helical" evidence="6">
    <location>
        <begin position="184"/>
        <end position="204"/>
    </location>
</feature>
<feature type="region of interest" description="Disordered" evidence="5">
    <location>
        <begin position="614"/>
        <end position="657"/>
    </location>
</feature>
<feature type="domain" description="ABC transmembrane type-1" evidence="8">
    <location>
        <begin position="46"/>
        <end position="327"/>
    </location>
</feature>
<evidence type="ECO:0000313" key="9">
    <source>
        <dbReference type="EMBL" id="MCX4234545.1"/>
    </source>
</evidence>
<evidence type="ECO:0000256" key="3">
    <source>
        <dbReference type="ARBA" id="ARBA00022989"/>
    </source>
</evidence>
<dbReference type="InterPro" id="IPR027417">
    <property type="entry name" value="P-loop_NTPase"/>
</dbReference>
<dbReference type="GO" id="GO:0005524">
    <property type="term" value="F:ATP binding"/>
    <property type="evidence" value="ECO:0007669"/>
    <property type="project" value="UniProtKB-KW"/>
</dbReference>
<keyword evidence="3 6" id="KW-1133">Transmembrane helix</keyword>
<evidence type="ECO:0000256" key="2">
    <source>
        <dbReference type="ARBA" id="ARBA00022692"/>
    </source>
</evidence>
<dbReference type="SUPFAM" id="SSF90123">
    <property type="entry name" value="ABC transporter transmembrane region"/>
    <property type="match status" value="1"/>
</dbReference>
<evidence type="ECO:0000259" key="8">
    <source>
        <dbReference type="PROSITE" id="PS50929"/>
    </source>
</evidence>
<dbReference type="CDD" id="cd07346">
    <property type="entry name" value="ABC_6TM_exporters"/>
    <property type="match status" value="1"/>
</dbReference>
<feature type="domain" description="ABC transporter" evidence="7">
    <location>
        <begin position="370"/>
        <end position="614"/>
    </location>
</feature>
<keyword evidence="9" id="KW-0067">ATP-binding</keyword>
<comment type="caution">
    <text evidence="9">The sequence shown here is derived from an EMBL/GenBank/DDBJ whole genome shotgun (WGS) entry which is preliminary data.</text>
</comment>
<dbReference type="Proteomes" id="UP001165590">
    <property type="component" value="Unassembled WGS sequence"/>
</dbReference>
<comment type="subcellular location">
    <subcellularLocation>
        <location evidence="1">Cell membrane</location>
        <topology evidence="1">Multi-pass membrane protein</topology>
    </subcellularLocation>
</comment>
<dbReference type="EMBL" id="JAIFZO010000002">
    <property type="protein sequence ID" value="MCX4234545.1"/>
    <property type="molecule type" value="Genomic_DNA"/>
</dbReference>
<dbReference type="PROSITE" id="PS50893">
    <property type="entry name" value="ABC_TRANSPORTER_2"/>
    <property type="match status" value="1"/>
</dbReference>
<keyword evidence="10" id="KW-1185">Reference proteome</keyword>
<dbReference type="PROSITE" id="PS50929">
    <property type="entry name" value="ABC_TM1F"/>
    <property type="match status" value="1"/>
</dbReference>
<feature type="region of interest" description="Disordered" evidence="5">
    <location>
        <begin position="350"/>
        <end position="396"/>
    </location>
</feature>
<dbReference type="PANTHER" id="PTHR43394">
    <property type="entry name" value="ATP-DEPENDENT PERMEASE MDL1, MITOCHONDRIAL"/>
    <property type="match status" value="1"/>
</dbReference>
<proteinExistence type="predicted"/>
<dbReference type="PANTHER" id="PTHR43394:SF1">
    <property type="entry name" value="ATP-BINDING CASSETTE SUB-FAMILY B MEMBER 10, MITOCHONDRIAL"/>
    <property type="match status" value="1"/>
</dbReference>
<dbReference type="InterPro" id="IPR011527">
    <property type="entry name" value="ABC1_TM_dom"/>
</dbReference>
<dbReference type="Pfam" id="PF00005">
    <property type="entry name" value="ABC_tran"/>
    <property type="match status" value="1"/>
</dbReference>
<accession>A0ABT3V3H9</accession>
<feature type="transmembrane region" description="Helical" evidence="6">
    <location>
        <begin position="258"/>
        <end position="282"/>
    </location>
</feature>
<dbReference type="PROSITE" id="PS00211">
    <property type="entry name" value="ABC_TRANSPORTER_1"/>
    <property type="match status" value="1"/>
</dbReference>
<organism evidence="9 10">
    <name type="scientific">Streptomyces ortus</name>
    <dbReference type="NCBI Taxonomy" id="2867268"/>
    <lineage>
        <taxon>Bacteria</taxon>
        <taxon>Bacillati</taxon>
        <taxon>Actinomycetota</taxon>
        <taxon>Actinomycetes</taxon>
        <taxon>Kitasatosporales</taxon>
        <taxon>Streptomycetaceae</taxon>
        <taxon>Streptomyces</taxon>
    </lineage>
</organism>
<dbReference type="Pfam" id="PF00664">
    <property type="entry name" value="ABC_membrane"/>
    <property type="match status" value="1"/>
</dbReference>
<evidence type="ECO:0000313" key="10">
    <source>
        <dbReference type="Proteomes" id="UP001165590"/>
    </source>
</evidence>
<dbReference type="InterPro" id="IPR039421">
    <property type="entry name" value="Type_1_exporter"/>
</dbReference>
<dbReference type="InterPro" id="IPR036640">
    <property type="entry name" value="ABC1_TM_sf"/>
</dbReference>
<evidence type="ECO:0000256" key="1">
    <source>
        <dbReference type="ARBA" id="ARBA00004651"/>
    </source>
</evidence>
<evidence type="ECO:0000259" key="7">
    <source>
        <dbReference type="PROSITE" id="PS50893"/>
    </source>
</evidence>
<feature type="compositionally biased region" description="Low complexity" evidence="5">
    <location>
        <begin position="357"/>
        <end position="378"/>
    </location>
</feature>
<keyword evidence="4 6" id="KW-0472">Membrane</keyword>
<gene>
    <name evidence="9" type="ORF">K3769_17465</name>
</gene>
<sequence>MTLERILRRRTDRLERFAYEDPGVPDLRGGGRYLWWLVTRQPGRSVAGAVLATVWLVLMALTPYLLARAIDDGLEPGDLAALACWCAALLGLGVFNAVVGVLRHRTMTKVRMDANFRTVKLVVGQATRLGAGLSRQTGTGEVVTIGVGDVLTISGALTVVGPGVGSVAAYVVVAGLLLSVSPPLAAVVLVGIPVIVVLIGPLMGRLRGAETEYRELQGTLTARIGDLAGGLRVLNGLGGKRLFADAFRRDSRLLRDQGYRVGAVTSWLQALGVGLPTVFLAVVTWLAARLAAQGSLTVGELVSVYGYAAVLVGPVAFFVECGQQISRGVVAARRVVRFLALEPLIADGSPAGPAKDSPAGPAENSAAGPAENSSAAPAARPPLDAPAEPSVLHDPRSGVRVVPGALTALVGARPAESAAVVDRLGRYVESAATWGGVRLDAIALPRIRERVLVADNEADLFAGTLRELLAGRLDPHGPSGADDAAVGRAVRAAVADDIVLGLPDGLDSAVDAQGRSLSGGQRQRVRLARALLADPEVLLAVEPTSALDAHTEAAVAARLRAARAGRTTLVTSTSPLVLDHVDTVYYLVDGEVAAVGGHRELLASEPGYRALVARDADPDGGEAGNTGGWDAQETQDAQEAQEAGGTGRAAAAEKAVR</sequence>
<reference evidence="9" key="1">
    <citation type="journal article" date="2022" name="bioRxiv">
        <title>Discovery and biosynthetic assessment of Streptomyces ortus sp nov. isolated from a deep-sea sponge.</title>
        <authorList>
            <person name="Williams S.E."/>
        </authorList>
    </citation>
    <scope>NUCLEOTIDE SEQUENCE</scope>
    <source>
        <strain evidence="9">A15ISP2-DRY2</strain>
    </source>
</reference>
<dbReference type="Gene3D" id="3.40.50.300">
    <property type="entry name" value="P-loop containing nucleotide triphosphate hydrolases"/>
    <property type="match status" value="1"/>
</dbReference>
<feature type="transmembrane region" description="Helical" evidence="6">
    <location>
        <begin position="79"/>
        <end position="102"/>
    </location>
</feature>
<dbReference type="Gene3D" id="1.20.1560.10">
    <property type="entry name" value="ABC transporter type 1, transmembrane domain"/>
    <property type="match status" value="1"/>
</dbReference>
<evidence type="ECO:0000256" key="4">
    <source>
        <dbReference type="ARBA" id="ARBA00023136"/>
    </source>
</evidence>
<feature type="compositionally biased region" description="Low complexity" evidence="5">
    <location>
        <begin position="630"/>
        <end position="657"/>
    </location>
</feature>
<evidence type="ECO:0000256" key="6">
    <source>
        <dbReference type="SAM" id="Phobius"/>
    </source>
</evidence>
<keyword evidence="2 6" id="KW-0812">Transmembrane</keyword>